<organism evidence="3 4">
    <name type="scientific">Halobacteriovorax marinus</name>
    <dbReference type="NCBI Taxonomy" id="97084"/>
    <lineage>
        <taxon>Bacteria</taxon>
        <taxon>Pseudomonadati</taxon>
        <taxon>Bdellovibrionota</taxon>
        <taxon>Bacteriovoracia</taxon>
        <taxon>Bacteriovoracales</taxon>
        <taxon>Halobacteriovoraceae</taxon>
        <taxon>Halobacteriovorax</taxon>
    </lineage>
</organism>
<dbReference type="EMBL" id="MAAO01000016">
    <property type="protein sequence ID" value="OUR93123.1"/>
    <property type="molecule type" value="Genomic_DNA"/>
</dbReference>
<comment type="caution">
    <text evidence="3">The sequence shown here is derived from an EMBL/GenBank/DDBJ whole genome shotgun (WGS) entry which is preliminary data.</text>
</comment>
<reference evidence="4" key="1">
    <citation type="journal article" date="2017" name="Proc. Natl. Acad. Sci. U.S.A.">
        <title>Simulation of Deepwater Horizon oil plume reveals substrate specialization within a complex community of hydrocarbon-degraders.</title>
        <authorList>
            <person name="Hu P."/>
            <person name="Dubinsky E.A."/>
            <person name="Probst A.J."/>
            <person name="Wang J."/>
            <person name="Sieber C.M.K."/>
            <person name="Tom L.M."/>
            <person name="Gardinali P."/>
            <person name="Banfield J.F."/>
            <person name="Atlas R.M."/>
            <person name="Andersen G.L."/>
        </authorList>
    </citation>
    <scope>NUCLEOTIDE SEQUENCE [LARGE SCALE GENOMIC DNA]</scope>
</reference>
<dbReference type="AlphaFoldDB" id="A0A1Y5F8A6"/>
<protein>
    <recommendedName>
        <fullName evidence="5">AsmA domain-containing protein</fullName>
    </recommendedName>
</protein>
<evidence type="ECO:0000256" key="2">
    <source>
        <dbReference type="SAM" id="Phobius"/>
    </source>
</evidence>
<gene>
    <name evidence="3" type="ORF">A9Q84_21720</name>
</gene>
<feature type="region of interest" description="Disordered" evidence="1">
    <location>
        <begin position="452"/>
        <end position="483"/>
    </location>
</feature>
<keyword evidence="2" id="KW-0472">Membrane</keyword>
<evidence type="ECO:0000313" key="3">
    <source>
        <dbReference type="EMBL" id="OUR93123.1"/>
    </source>
</evidence>
<accession>A0A1Y5F8A6</accession>
<evidence type="ECO:0000256" key="1">
    <source>
        <dbReference type="SAM" id="MobiDB-lite"/>
    </source>
</evidence>
<keyword evidence="2" id="KW-1133">Transmembrane helix</keyword>
<feature type="compositionally biased region" description="Basic and acidic residues" evidence="1">
    <location>
        <begin position="452"/>
        <end position="478"/>
    </location>
</feature>
<proteinExistence type="predicted"/>
<evidence type="ECO:0008006" key="5">
    <source>
        <dbReference type="Google" id="ProtNLM"/>
    </source>
</evidence>
<dbReference type="Proteomes" id="UP000196531">
    <property type="component" value="Unassembled WGS sequence"/>
</dbReference>
<keyword evidence="2" id="KW-0812">Transmembrane</keyword>
<sequence>MKSKKIVIIIGVLLSLFIGVFVGAYFFAKSYVTPEKVHKTALTILHKTFPKSKIVLGRTDIDFGLSVSINIESLSISGPKYDLASFNKLKIHLPIFSIITGGGDLTVLLNEPTLHYIETRRSNNWSLALAKTKTKTKTKGKASKKAKGTKKKLTSEEEISLGLPVFLINSTVSLEIKNLLVKYRLKDKSKGSIKLEKVLFKKLGLRNSSAYEINSKLDYKLASKETVQLNALLIGQFNLSEFISKQTLEMVSVLKISNLKLPGIKNKLPEVKTEIQSVVNAKGDLNLNLSTTFLDKNNISFDLTIKKGAINLSNLKTELLLKDLMGIAALNIKSIDAKTSKLVLNGSLKISKKGRITPALNFSLGPNLTFVDKNFTTETTLNGSLKGKSFKAKAEAKVLDGTIVVQNAMKLDLNNPPSATNLPASRTLINIQNLTVSEGLIQGLLYPEKDYSKNKKNTKNAEKSGKSDKKITSDKQPRDLPVIPPGEITVKMSNVKIDKKPFNLQSKIILTSRAIALKKSSFSYSNGKGEVEALIKLSQSKTSGSFKFNLTNLDLEGLKPFLPKNVLKAIKGNFSGKTSGTFSSSEKSTSYDVVSNIKARNGEIEGVNIGDYLKPILNSIPKLGKKYSNKEFDIDGKFETCSMNGRFTEKLYTIKTFHFLGLNKKLDLKGNGKLSPNPKGNSVMFVTYHDLTGKISKVLKKELGTEKLPLKLVGKGFSLKPDLDYTLKKVSKTAVKTQAKKQFKKFMKEDGSKKLKKLFKGLFQ</sequence>
<name>A0A1Y5F8A6_9BACT</name>
<feature type="transmembrane region" description="Helical" evidence="2">
    <location>
        <begin position="7"/>
        <end position="28"/>
    </location>
</feature>
<evidence type="ECO:0000313" key="4">
    <source>
        <dbReference type="Proteomes" id="UP000196531"/>
    </source>
</evidence>